<dbReference type="AlphaFoldDB" id="A0A1C7MNP1"/>
<feature type="region of interest" description="Disordered" evidence="1">
    <location>
        <begin position="137"/>
        <end position="169"/>
    </location>
</feature>
<evidence type="ECO:0000313" key="2">
    <source>
        <dbReference type="EMBL" id="OBZ78049.1"/>
    </source>
</evidence>
<feature type="region of interest" description="Disordered" evidence="1">
    <location>
        <begin position="13"/>
        <end position="111"/>
    </location>
</feature>
<sequence length="169" mass="17627">MEEFCRLTQIPLECSHPQDLPGSSSRPPWVRPVRKKTPSVARSPANSAESPSHHGSPEDYQPTDAFLDLSGGSPQTPAAPFSPTIPGAYGLSGPSGPSFMDSPGAMNMMSQDSAMSMSPADILALFNDGTVDMSSLLMSPDLPGATEQPGNGFYGMSTSPNGNGNRVSP</sequence>
<protein>
    <submittedName>
        <fullName evidence="2">Uncharacterized protein</fullName>
    </submittedName>
</protein>
<dbReference type="EMBL" id="LUGG01000002">
    <property type="protein sequence ID" value="OBZ78049.1"/>
    <property type="molecule type" value="Genomic_DNA"/>
</dbReference>
<dbReference type="Proteomes" id="UP000092993">
    <property type="component" value="Unassembled WGS sequence"/>
</dbReference>
<keyword evidence="3" id="KW-1185">Reference proteome</keyword>
<organism evidence="2 3">
    <name type="scientific">Grifola frondosa</name>
    <name type="common">Maitake</name>
    <name type="synonym">Polyporus frondosus</name>
    <dbReference type="NCBI Taxonomy" id="5627"/>
    <lineage>
        <taxon>Eukaryota</taxon>
        <taxon>Fungi</taxon>
        <taxon>Dikarya</taxon>
        <taxon>Basidiomycota</taxon>
        <taxon>Agaricomycotina</taxon>
        <taxon>Agaricomycetes</taxon>
        <taxon>Polyporales</taxon>
        <taxon>Grifolaceae</taxon>
        <taxon>Grifola</taxon>
    </lineage>
</organism>
<gene>
    <name evidence="2" type="ORF">A0H81_01673</name>
</gene>
<name>A0A1C7MNP1_GRIFR</name>
<feature type="compositionally biased region" description="Polar residues" evidence="1">
    <location>
        <begin position="156"/>
        <end position="169"/>
    </location>
</feature>
<accession>A0A1C7MNP1</accession>
<reference evidence="2 3" key="1">
    <citation type="submission" date="2016-03" db="EMBL/GenBank/DDBJ databases">
        <title>Whole genome sequencing of Grifola frondosa 9006-11.</title>
        <authorList>
            <person name="Min B."/>
            <person name="Park H."/>
            <person name="Kim J.-G."/>
            <person name="Cho H."/>
            <person name="Oh Y.-L."/>
            <person name="Kong W.-S."/>
            <person name="Choi I.-G."/>
        </authorList>
    </citation>
    <scope>NUCLEOTIDE SEQUENCE [LARGE SCALE GENOMIC DNA]</scope>
    <source>
        <strain evidence="2 3">9006-11</strain>
    </source>
</reference>
<comment type="caution">
    <text evidence="2">The sequence shown here is derived from an EMBL/GenBank/DDBJ whole genome shotgun (WGS) entry which is preliminary data.</text>
</comment>
<evidence type="ECO:0000256" key="1">
    <source>
        <dbReference type="SAM" id="MobiDB-lite"/>
    </source>
</evidence>
<dbReference type="OrthoDB" id="10623946at2759"/>
<proteinExistence type="predicted"/>
<evidence type="ECO:0000313" key="3">
    <source>
        <dbReference type="Proteomes" id="UP000092993"/>
    </source>
</evidence>